<feature type="transmembrane region" description="Helical" evidence="7">
    <location>
        <begin position="461"/>
        <end position="479"/>
    </location>
</feature>
<dbReference type="AlphaFoldDB" id="A0A9D1GPJ3"/>
<comment type="caution">
    <text evidence="8">The sequence shown here is derived from an EMBL/GenBank/DDBJ whole genome shotgun (WGS) entry which is preliminary data.</text>
</comment>
<dbReference type="InterPro" id="IPR048279">
    <property type="entry name" value="MdtK-like"/>
</dbReference>
<feature type="transmembrane region" description="Helical" evidence="7">
    <location>
        <begin position="147"/>
        <end position="166"/>
    </location>
</feature>
<keyword evidence="4 7" id="KW-0812">Transmembrane</keyword>
<feature type="transmembrane region" description="Helical" evidence="7">
    <location>
        <begin position="63"/>
        <end position="84"/>
    </location>
</feature>
<dbReference type="InterPro" id="IPR052031">
    <property type="entry name" value="Membrane_Transporter-Flippase"/>
</dbReference>
<feature type="transmembrane region" description="Helical" evidence="7">
    <location>
        <begin position="178"/>
        <end position="202"/>
    </location>
</feature>
<evidence type="ECO:0000256" key="6">
    <source>
        <dbReference type="ARBA" id="ARBA00023136"/>
    </source>
</evidence>
<keyword evidence="2" id="KW-0813">Transport</keyword>
<feature type="transmembrane region" description="Helical" evidence="7">
    <location>
        <begin position="342"/>
        <end position="365"/>
    </location>
</feature>
<evidence type="ECO:0000256" key="5">
    <source>
        <dbReference type="ARBA" id="ARBA00022989"/>
    </source>
</evidence>
<evidence type="ECO:0000256" key="1">
    <source>
        <dbReference type="ARBA" id="ARBA00004651"/>
    </source>
</evidence>
<dbReference type="PANTHER" id="PTHR43549">
    <property type="entry name" value="MULTIDRUG RESISTANCE PROTEIN YPNP-RELATED"/>
    <property type="match status" value="1"/>
</dbReference>
<gene>
    <name evidence="8" type="ORF">IAD46_00560</name>
</gene>
<dbReference type="Proteomes" id="UP000886758">
    <property type="component" value="Unassembled WGS sequence"/>
</dbReference>
<feature type="transmembrane region" description="Helical" evidence="7">
    <location>
        <begin position="22"/>
        <end position="43"/>
    </location>
</feature>
<proteinExistence type="predicted"/>
<protein>
    <submittedName>
        <fullName evidence="8">MATE family efflux transporter</fullName>
    </submittedName>
</protein>
<name>A0A9D1GPJ3_9MOLU</name>
<evidence type="ECO:0000256" key="4">
    <source>
        <dbReference type="ARBA" id="ARBA00022692"/>
    </source>
</evidence>
<accession>A0A9D1GPJ3</accession>
<evidence type="ECO:0000313" key="9">
    <source>
        <dbReference type="Proteomes" id="UP000886758"/>
    </source>
</evidence>
<feature type="transmembrane region" description="Helical" evidence="7">
    <location>
        <begin position="255"/>
        <end position="277"/>
    </location>
</feature>
<feature type="transmembrane region" description="Helical" evidence="7">
    <location>
        <begin position="303"/>
        <end position="322"/>
    </location>
</feature>
<feature type="transmembrane region" description="Helical" evidence="7">
    <location>
        <begin position="415"/>
        <end position="438"/>
    </location>
</feature>
<feature type="transmembrane region" description="Helical" evidence="7">
    <location>
        <begin position="385"/>
        <end position="403"/>
    </location>
</feature>
<keyword evidence="5 7" id="KW-1133">Transmembrane helix</keyword>
<reference evidence="8" key="1">
    <citation type="submission" date="2020-10" db="EMBL/GenBank/DDBJ databases">
        <authorList>
            <person name="Gilroy R."/>
        </authorList>
    </citation>
    <scope>NUCLEOTIDE SEQUENCE</scope>
    <source>
        <strain evidence="8">ChiW17-6978</strain>
    </source>
</reference>
<dbReference type="CDD" id="cd13138">
    <property type="entry name" value="MATE_yoeA_like"/>
    <property type="match status" value="1"/>
</dbReference>
<feature type="transmembrane region" description="Helical" evidence="7">
    <location>
        <begin position="105"/>
        <end position="127"/>
    </location>
</feature>
<dbReference type="GO" id="GO:0005886">
    <property type="term" value="C:plasma membrane"/>
    <property type="evidence" value="ECO:0007669"/>
    <property type="project" value="UniProtKB-SubCell"/>
</dbReference>
<reference evidence="8" key="2">
    <citation type="journal article" date="2021" name="PeerJ">
        <title>Extensive microbial diversity within the chicken gut microbiome revealed by metagenomics and culture.</title>
        <authorList>
            <person name="Gilroy R."/>
            <person name="Ravi A."/>
            <person name="Getino M."/>
            <person name="Pursley I."/>
            <person name="Horton D.L."/>
            <person name="Alikhan N.F."/>
            <person name="Baker D."/>
            <person name="Gharbi K."/>
            <person name="Hall N."/>
            <person name="Watson M."/>
            <person name="Adriaenssens E.M."/>
            <person name="Foster-Nyarko E."/>
            <person name="Jarju S."/>
            <person name="Secka A."/>
            <person name="Antonio M."/>
            <person name="Oren A."/>
            <person name="Chaudhuri R.R."/>
            <person name="La Ragione R."/>
            <person name="Hildebrand F."/>
            <person name="Pallen M.J."/>
        </authorList>
    </citation>
    <scope>NUCLEOTIDE SEQUENCE</scope>
    <source>
        <strain evidence="8">ChiW17-6978</strain>
    </source>
</reference>
<dbReference type="EMBL" id="DVLF01000020">
    <property type="protein sequence ID" value="HIT49495.1"/>
    <property type="molecule type" value="Genomic_DNA"/>
</dbReference>
<evidence type="ECO:0000313" key="8">
    <source>
        <dbReference type="EMBL" id="HIT49495.1"/>
    </source>
</evidence>
<evidence type="ECO:0000256" key="2">
    <source>
        <dbReference type="ARBA" id="ARBA00022448"/>
    </source>
</evidence>
<feature type="transmembrane region" description="Helical" evidence="7">
    <location>
        <begin position="208"/>
        <end position="230"/>
    </location>
</feature>
<dbReference type="GO" id="GO:0015297">
    <property type="term" value="F:antiporter activity"/>
    <property type="evidence" value="ECO:0007669"/>
    <property type="project" value="InterPro"/>
</dbReference>
<organism evidence="8 9">
    <name type="scientific">Candidatus Pelethenecus faecipullorum</name>
    <dbReference type="NCBI Taxonomy" id="2840900"/>
    <lineage>
        <taxon>Bacteria</taxon>
        <taxon>Bacillati</taxon>
        <taxon>Mycoplasmatota</taxon>
        <taxon>Mollicutes</taxon>
        <taxon>Candidatus Pelethenecus</taxon>
    </lineage>
</organism>
<sequence length="488" mass="53508">MIQLVKKLFEPLDLSKGSIWKVILWFSVPILLSYLFQQVYTIADAAICGQFLNSNQVAGVNNTGNIVFIVLQFAFGCTAGFSVVTANRIGKKDMAGVKQSLAVQILLCLLISVILTIVACLCVNPLLALIGLKPSENPVQNEIYQSAYRYVFIIFIGTAAQIYYNLICSFLRSIGDSLTPLLFLIFSTLLNIVLDLLFIAGWKMGVEGAAIATVIAQAVSAVSCFVYTFYRYKEYRLGLNDFSWQTKAVLKHLKLGLPLAFQFSILAIGLIVVQAVIVQFDTSLSGEVVVSYAQNGFGAATKLNNFLMCPFNALGTAMLSFCGQNAGANQTKRIKKGVTQALLIVLVEYVVFAGVGLLLTLNGFYLYIFYSPDKINAQTIHYGNIYLYCDLGLYFILGFLFVFRNALQGVGRALFPFLAGIGELVGRIAVCLILPTAINGGPISTEAKPEALIGLAFADPLAWLFAVLLMLYGVVFYIYKRKDTPLKY</sequence>
<keyword evidence="3" id="KW-1003">Cell membrane</keyword>
<dbReference type="Pfam" id="PF01554">
    <property type="entry name" value="MatE"/>
    <property type="match status" value="2"/>
</dbReference>
<dbReference type="GO" id="GO:0042910">
    <property type="term" value="F:xenobiotic transmembrane transporter activity"/>
    <property type="evidence" value="ECO:0007669"/>
    <property type="project" value="InterPro"/>
</dbReference>
<dbReference type="NCBIfam" id="TIGR00797">
    <property type="entry name" value="matE"/>
    <property type="match status" value="1"/>
</dbReference>
<dbReference type="InterPro" id="IPR002528">
    <property type="entry name" value="MATE_fam"/>
</dbReference>
<dbReference type="PIRSF" id="PIRSF006603">
    <property type="entry name" value="DinF"/>
    <property type="match status" value="1"/>
</dbReference>
<keyword evidence="6 7" id="KW-0472">Membrane</keyword>
<evidence type="ECO:0000256" key="7">
    <source>
        <dbReference type="SAM" id="Phobius"/>
    </source>
</evidence>
<dbReference type="PANTHER" id="PTHR43549:SF3">
    <property type="entry name" value="MULTIDRUG RESISTANCE PROTEIN YPNP-RELATED"/>
    <property type="match status" value="1"/>
</dbReference>
<comment type="subcellular location">
    <subcellularLocation>
        <location evidence="1">Cell membrane</location>
        <topology evidence="1">Multi-pass membrane protein</topology>
    </subcellularLocation>
</comment>
<evidence type="ECO:0000256" key="3">
    <source>
        <dbReference type="ARBA" id="ARBA00022475"/>
    </source>
</evidence>